<reference evidence="8 9" key="1">
    <citation type="submission" date="2019-03" db="EMBL/GenBank/DDBJ databases">
        <title>Genomic Encyclopedia of Type Strains, Phase IV (KMG-IV): sequencing the most valuable type-strain genomes for metagenomic binning, comparative biology and taxonomic classification.</title>
        <authorList>
            <person name="Goeker M."/>
        </authorList>
    </citation>
    <scope>NUCLEOTIDE SEQUENCE [LARGE SCALE GENOMIC DNA]</scope>
    <source>
        <strain evidence="8 9">DSM 26377</strain>
    </source>
</reference>
<keyword evidence="7" id="KW-1133">Transmembrane helix</keyword>
<keyword evidence="6" id="KW-0012">Acyltransferase</keyword>
<organism evidence="8 9">
    <name type="scientific">Panacagrimonas perspica</name>
    <dbReference type="NCBI Taxonomy" id="381431"/>
    <lineage>
        <taxon>Bacteria</taxon>
        <taxon>Pseudomonadati</taxon>
        <taxon>Pseudomonadota</taxon>
        <taxon>Gammaproteobacteria</taxon>
        <taxon>Nevskiales</taxon>
        <taxon>Nevskiaceae</taxon>
        <taxon>Panacagrimonas</taxon>
    </lineage>
</organism>
<protein>
    <submittedName>
        <fullName evidence="8">KDO2-lipid IV(A) lauroyltransferase</fullName>
    </submittedName>
</protein>
<accession>A0A4R7P2S4</accession>
<keyword evidence="9" id="KW-1185">Reference proteome</keyword>
<evidence type="ECO:0000256" key="3">
    <source>
        <dbReference type="ARBA" id="ARBA00022519"/>
    </source>
</evidence>
<dbReference type="GO" id="GO:0009247">
    <property type="term" value="P:glycolipid biosynthetic process"/>
    <property type="evidence" value="ECO:0007669"/>
    <property type="project" value="UniProtKB-ARBA"/>
</dbReference>
<keyword evidence="3" id="KW-0997">Cell inner membrane</keyword>
<keyword evidence="4 8" id="KW-0808">Transferase</keyword>
<keyword evidence="5 7" id="KW-0472">Membrane</keyword>
<comment type="caution">
    <text evidence="8">The sequence shown here is derived from an EMBL/GenBank/DDBJ whole genome shotgun (WGS) entry which is preliminary data.</text>
</comment>
<dbReference type="Proteomes" id="UP000295341">
    <property type="component" value="Unassembled WGS sequence"/>
</dbReference>
<evidence type="ECO:0000256" key="2">
    <source>
        <dbReference type="ARBA" id="ARBA00022475"/>
    </source>
</evidence>
<dbReference type="InterPro" id="IPR004960">
    <property type="entry name" value="LipA_acyltrans"/>
</dbReference>
<dbReference type="CDD" id="cd07984">
    <property type="entry name" value="LPLAT_LABLAT-like"/>
    <property type="match status" value="1"/>
</dbReference>
<comment type="subcellular location">
    <subcellularLocation>
        <location evidence="1">Cell inner membrane</location>
    </subcellularLocation>
</comment>
<dbReference type="GO" id="GO:0016746">
    <property type="term" value="F:acyltransferase activity"/>
    <property type="evidence" value="ECO:0007669"/>
    <property type="project" value="UniProtKB-KW"/>
</dbReference>
<gene>
    <name evidence="8" type="ORF">DFR24_2393</name>
</gene>
<evidence type="ECO:0000313" key="9">
    <source>
        <dbReference type="Proteomes" id="UP000295341"/>
    </source>
</evidence>
<evidence type="ECO:0000256" key="5">
    <source>
        <dbReference type="ARBA" id="ARBA00023136"/>
    </source>
</evidence>
<name>A0A4R7P2S4_9GAMM</name>
<feature type="transmembrane region" description="Helical" evidence="7">
    <location>
        <begin position="20"/>
        <end position="40"/>
    </location>
</feature>
<dbReference type="Pfam" id="PF03279">
    <property type="entry name" value="Lip_A_acyltrans"/>
    <property type="match status" value="1"/>
</dbReference>
<evidence type="ECO:0000256" key="1">
    <source>
        <dbReference type="ARBA" id="ARBA00004533"/>
    </source>
</evidence>
<evidence type="ECO:0000256" key="4">
    <source>
        <dbReference type="ARBA" id="ARBA00022679"/>
    </source>
</evidence>
<evidence type="ECO:0000256" key="7">
    <source>
        <dbReference type="SAM" id="Phobius"/>
    </source>
</evidence>
<dbReference type="EMBL" id="SOBT01000009">
    <property type="protein sequence ID" value="TDU28034.1"/>
    <property type="molecule type" value="Genomic_DNA"/>
</dbReference>
<dbReference type="AlphaFoldDB" id="A0A4R7P2S4"/>
<keyword evidence="7" id="KW-0812">Transmembrane</keyword>
<evidence type="ECO:0000256" key="6">
    <source>
        <dbReference type="ARBA" id="ARBA00023315"/>
    </source>
</evidence>
<evidence type="ECO:0000313" key="8">
    <source>
        <dbReference type="EMBL" id="TDU28034.1"/>
    </source>
</evidence>
<dbReference type="GO" id="GO:0005886">
    <property type="term" value="C:plasma membrane"/>
    <property type="evidence" value="ECO:0007669"/>
    <property type="project" value="UniProtKB-SubCell"/>
</dbReference>
<keyword evidence="2" id="KW-1003">Cell membrane</keyword>
<dbReference type="PANTHER" id="PTHR30606">
    <property type="entry name" value="LIPID A BIOSYNTHESIS LAUROYL ACYLTRANSFERASE"/>
    <property type="match status" value="1"/>
</dbReference>
<proteinExistence type="predicted"/>
<dbReference type="PIRSF" id="PIRSF026649">
    <property type="entry name" value="MsbB"/>
    <property type="match status" value="1"/>
</dbReference>
<sequence>MPNNHRMRSLLRGFLVALGYLPLVVVHGLASMIGGLLWVLPNSRKRVALRHLDLCLPELPQAERRDIARRSLGHFLKAVLESPAIWFGPERRLRRWLHDPVAAARLRELAGENGTIVLCPHIGSWELAGMFCASVGRITSLYKPQKGAIDALIVEGRSRLGANLVPTSGAGVKALLQALHAGEMIGVLPDQDPPRGSGVFAPLFGIPAHTTELVSKLAARTHASVCFCYAERLNWGRGFRFHVKPLGGGIADMAEGAAALNRGIESVLTHLPEQYWWSYKRFRRRPDGERRIYPRR</sequence>
<dbReference type="PANTHER" id="PTHR30606:SF10">
    <property type="entry name" value="PHOSPHATIDYLINOSITOL MANNOSIDE ACYLTRANSFERASE"/>
    <property type="match status" value="1"/>
</dbReference>